<reference evidence="3" key="1">
    <citation type="submission" date="2021-12" db="EMBL/GenBank/DDBJ databases">
        <authorList>
            <person name="King R."/>
        </authorList>
    </citation>
    <scope>NUCLEOTIDE SEQUENCE</scope>
</reference>
<evidence type="ECO:0000313" key="3">
    <source>
        <dbReference type="EMBL" id="CAH0677293.1"/>
    </source>
</evidence>
<name>A0ABN8EA56_CHISP</name>
<organism evidence="3 4">
    <name type="scientific">Chilo suppressalis</name>
    <name type="common">Asiatic rice borer moth</name>
    <dbReference type="NCBI Taxonomy" id="168631"/>
    <lineage>
        <taxon>Eukaryota</taxon>
        <taxon>Metazoa</taxon>
        <taxon>Ecdysozoa</taxon>
        <taxon>Arthropoda</taxon>
        <taxon>Hexapoda</taxon>
        <taxon>Insecta</taxon>
        <taxon>Pterygota</taxon>
        <taxon>Neoptera</taxon>
        <taxon>Endopterygota</taxon>
        <taxon>Lepidoptera</taxon>
        <taxon>Glossata</taxon>
        <taxon>Ditrysia</taxon>
        <taxon>Pyraloidea</taxon>
        <taxon>Crambidae</taxon>
        <taxon>Crambinae</taxon>
        <taxon>Chilo</taxon>
    </lineage>
</organism>
<evidence type="ECO:0000313" key="4">
    <source>
        <dbReference type="Proteomes" id="UP001153292"/>
    </source>
</evidence>
<feature type="compositionally biased region" description="Basic and acidic residues" evidence="1">
    <location>
        <begin position="92"/>
        <end position="104"/>
    </location>
</feature>
<keyword evidence="4" id="KW-1185">Reference proteome</keyword>
<accession>A0ABN8EA56</accession>
<protein>
    <submittedName>
        <fullName evidence="3">Uncharacterized protein</fullName>
    </submittedName>
</protein>
<sequence>MYVLTLYNFLQRILIALILATTAACQRATESVEDVENVITDPSQNTTTLYPVSNTTANLTVNDDNPQPQQTEKSKNSDVALWKIDTAYGESDGDKKEENSKESGEANTTVAAGKEFKPSPHLGTIIEEDNFYVTPTKATFGDFKPLKKPPTGFLSFSKDQFKSNLHHQDLYRQHNGFPYKIQSSGFNKVKDNWRPFDLESKPTVEAPMKLPAGGLYRSPDAFKEKPATSDDDFGLDFNDLKENKHVRKRMNPWKNLLHLVTSLIPVGLIVSALTPSIITVHPADPANQYSSFRRSDAGIDELAPISEACRRRLLCELHSNTNYMVIQTGRRKARQCFKIRCEDPQALSKMLQWLLSQHQSTGRGQHLT</sequence>
<keyword evidence="2" id="KW-0732">Signal</keyword>
<gene>
    <name evidence="3" type="ORF">CHILSU_LOCUS3474</name>
</gene>
<feature type="region of interest" description="Disordered" evidence="1">
    <location>
        <begin position="90"/>
        <end position="109"/>
    </location>
</feature>
<dbReference type="Proteomes" id="UP001153292">
    <property type="component" value="Chromosome 16"/>
</dbReference>
<feature type="signal peptide" evidence="2">
    <location>
        <begin position="1"/>
        <end position="25"/>
    </location>
</feature>
<proteinExistence type="predicted"/>
<feature type="chain" id="PRO_5046495904" evidence="2">
    <location>
        <begin position="26"/>
        <end position="368"/>
    </location>
</feature>
<dbReference type="EMBL" id="OU963909">
    <property type="protein sequence ID" value="CAH0677293.1"/>
    <property type="molecule type" value="Genomic_DNA"/>
</dbReference>
<evidence type="ECO:0000256" key="2">
    <source>
        <dbReference type="SAM" id="SignalP"/>
    </source>
</evidence>
<evidence type="ECO:0000256" key="1">
    <source>
        <dbReference type="SAM" id="MobiDB-lite"/>
    </source>
</evidence>